<protein>
    <submittedName>
        <fullName evidence="2">Uncharacterized protein</fullName>
    </submittedName>
</protein>
<sequence>MNPVGDIALHYRVALNREDRLQHAYGTMLDTPASNDHMINISGNDHRPISRDAGQNFDETTAALVHPADDSGPSSLQFTISS</sequence>
<feature type="region of interest" description="Disordered" evidence="1">
    <location>
        <begin position="32"/>
        <end position="53"/>
    </location>
</feature>
<evidence type="ECO:0000256" key="1">
    <source>
        <dbReference type="SAM" id="MobiDB-lite"/>
    </source>
</evidence>
<keyword evidence="3" id="KW-1185">Reference proteome</keyword>
<evidence type="ECO:0000313" key="3">
    <source>
        <dbReference type="Proteomes" id="UP000182658"/>
    </source>
</evidence>
<dbReference type="Proteomes" id="UP000182658">
    <property type="component" value="Unassembled WGS sequence"/>
</dbReference>
<proteinExistence type="predicted"/>
<organism evidence="2 3">
    <name type="scientific">Coniochaeta ligniaria NRRL 30616</name>
    <dbReference type="NCBI Taxonomy" id="1408157"/>
    <lineage>
        <taxon>Eukaryota</taxon>
        <taxon>Fungi</taxon>
        <taxon>Dikarya</taxon>
        <taxon>Ascomycota</taxon>
        <taxon>Pezizomycotina</taxon>
        <taxon>Sordariomycetes</taxon>
        <taxon>Sordariomycetidae</taxon>
        <taxon>Coniochaetales</taxon>
        <taxon>Coniochaetaceae</taxon>
        <taxon>Coniochaeta</taxon>
    </lineage>
</organism>
<dbReference type="AlphaFoldDB" id="A0A1J7I4G3"/>
<dbReference type="EMBL" id="KV875118">
    <property type="protein sequence ID" value="OIW22373.1"/>
    <property type="molecule type" value="Genomic_DNA"/>
</dbReference>
<accession>A0A1J7I4G3</accession>
<reference evidence="2 3" key="1">
    <citation type="submission" date="2016-10" db="EMBL/GenBank/DDBJ databases">
        <title>Draft genome sequence of Coniochaeta ligniaria NRRL30616, a lignocellulolytic fungus for bioabatement of inhibitors in plant biomass hydrolysates.</title>
        <authorList>
            <consortium name="DOE Joint Genome Institute"/>
            <person name="Jimenez D.J."/>
            <person name="Hector R.E."/>
            <person name="Riley R."/>
            <person name="Sun H."/>
            <person name="Grigoriev I.V."/>
            <person name="Van Elsas J.D."/>
            <person name="Nichols N.N."/>
        </authorList>
    </citation>
    <scope>NUCLEOTIDE SEQUENCE [LARGE SCALE GENOMIC DNA]</scope>
    <source>
        <strain evidence="2 3">NRRL 30616</strain>
    </source>
</reference>
<evidence type="ECO:0000313" key="2">
    <source>
        <dbReference type="EMBL" id="OIW22373.1"/>
    </source>
</evidence>
<name>A0A1J7I4G3_9PEZI</name>
<dbReference type="InParanoid" id="A0A1J7I4G3"/>
<gene>
    <name evidence="2" type="ORF">CONLIGDRAFT_687627</name>
</gene>